<dbReference type="InterPro" id="IPR000073">
    <property type="entry name" value="AB_hydrolase_1"/>
</dbReference>
<sequence>MAETFVLITGAWHGGWAWRPLAQHLRAAGHTVHTPTLPGLADGDDPTALHLSDVVDFVVGYVERHDLHDVTLVGHSWGGYPITGAAPRLAGRLRRLVYWSAFVPAAGRSLYDEVPPPYQELFSGVAAASGNNTVVLPYEVFSGAFIGDAPEPVRKLVYDLLVPHPMQYFTETVQPIDPATLGVPVAYVFSVDDVALPPGEYGWVPRFPDRLGVTAIEAPGSHEALFTEPAGLAEALLKA</sequence>
<dbReference type="GO" id="GO:0003824">
    <property type="term" value="F:catalytic activity"/>
    <property type="evidence" value="ECO:0007669"/>
    <property type="project" value="UniProtKB-ARBA"/>
</dbReference>
<dbReference type="RefSeq" id="WP_141281873.1">
    <property type="nucleotide sequence ID" value="NZ_BJNG01000044.1"/>
</dbReference>
<keyword evidence="3" id="KW-1185">Reference proteome</keyword>
<reference evidence="2 3" key="1">
    <citation type="submission" date="2019-06" db="EMBL/GenBank/DDBJ databases">
        <title>Whole genome shotgun sequence of Pseudonocardia hydrocarbonoxydans NBRC 14498.</title>
        <authorList>
            <person name="Hosoyama A."/>
            <person name="Uohara A."/>
            <person name="Ohji S."/>
            <person name="Ichikawa N."/>
        </authorList>
    </citation>
    <scope>NUCLEOTIDE SEQUENCE [LARGE SCALE GENOMIC DNA]</scope>
    <source>
        <strain evidence="2 3">NBRC 14498</strain>
    </source>
</reference>
<dbReference type="SUPFAM" id="SSF53474">
    <property type="entry name" value="alpha/beta-Hydrolases"/>
    <property type="match status" value="1"/>
</dbReference>
<dbReference type="OrthoDB" id="9773549at2"/>
<evidence type="ECO:0000313" key="2">
    <source>
        <dbReference type="EMBL" id="GEC22408.1"/>
    </source>
</evidence>
<name>A0A4Y3WV28_9PSEU</name>
<proteinExistence type="predicted"/>
<feature type="domain" description="AB hydrolase-1" evidence="1">
    <location>
        <begin position="5"/>
        <end position="235"/>
    </location>
</feature>
<dbReference type="InterPro" id="IPR029058">
    <property type="entry name" value="AB_hydrolase_fold"/>
</dbReference>
<dbReference type="PANTHER" id="PTHR37017">
    <property type="entry name" value="AB HYDROLASE-1 DOMAIN-CONTAINING PROTEIN-RELATED"/>
    <property type="match status" value="1"/>
</dbReference>
<gene>
    <name evidence="2" type="ORF">PHY01_46910</name>
</gene>
<dbReference type="EMBL" id="BJNG01000044">
    <property type="protein sequence ID" value="GEC22408.1"/>
    <property type="molecule type" value="Genomic_DNA"/>
</dbReference>
<dbReference type="PANTHER" id="PTHR37017:SF11">
    <property type="entry name" value="ESTERASE_LIPASE_THIOESTERASE DOMAIN-CONTAINING PROTEIN"/>
    <property type="match status" value="1"/>
</dbReference>
<evidence type="ECO:0000313" key="3">
    <source>
        <dbReference type="Proteomes" id="UP000320338"/>
    </source>
</evidence>
<dbReference type="AlphaFoldDB" id="A0A4Y3WV28"/>
<protein>
    <submittedName>
        <fullName evidence="2">Salicylate esterase</fullName>
    </submittedName>
</protein>
<dbReference type="Proteomes" id="UP000320338">
    <property type="component" value="Unassembled WGS sequence"/>
</dbReference>
<dbReference type="Pfam" id="PF12697">
    <property type="entry name" value="Abhydrolase_6"/>
    <property type="match status" value="1"/>
</dbReference>
<accession>A0A4Y3WV28</accession>
<organism evidence="2 3">
    <name type="scientific">Pseudonocardia hydrocarbonoxydans</name>
    <dbReference type="NCBI Taxonomy" id="76726"/>
    <lineage>
        <taxon>Bacteria</taxon>
        <taxon>Bacillati</taxon>
        <taxon>Actinomycetota</taxon>
        <taxon>Actinomycetes</taxon>
        <taxon>Pseudonocardiales</taxon>
        <taxon>Pseudonocardiaceae</taxon>
        <taxon>Pseudonocardia</taxon>
    </lineage>
</organism>
<dbReference type="Gene3D" id="3.40.50.1820">
    <property type="entry name" value="alpha/beta hydrolase"/>
    <property type="match status" value="1"/>
</dbReference>
<comment type="caution">
    <text evidence="2">The sequence shown here is derived from an EMBL/GenBank/DDBJ whole genome shotgun (WGS) entry which is preliminary data.</text>
</comment>
<dbReference type="InterPro" id="IPR052897">
    <property type="entry name" value="Sec-Metab_Biosynth_Hydrolase"/>
</dbReference>
<evidence type="ECO:0000259" key="1">
    <source>
        <dbReference type="Pfam" id="PF12697"/>
    </source>
</evidence>